<feature type="domain" description="HNH nuclease" evidence="1">
    <location>
        <begin position="58"/>
        <end position="101"/>
    </location>
</feature>
<evidence type="ECO:0000313" key="3">
    <source>
        <dbReference type="EMBL" id="KAK8852701.1"/>
    </source>
</evidence>
<dbReference type="EMBL" id="JAPFFF010000007">
    <property type="protein sequence ID" value="KAK8886220.1"/>
    <property type="molecule type" value="Genomic_DNA"/>
</dbReference>
<gene>
    <name evidence="5" type="ORF">M9Y10_015674</name>
    <name evidence="3" type="ORF">M9Y10_017690</name>
    <name evidence="2" type="ORF">M9Y10_031278</name>
    <name evidence="4" type="ORF">M9Y10_041679</name>
</gene>
<evidence type="ECO:0000313" key="6">
    <source>
        <dbReference type="Proteomes" id="UP001470230"/>
    </source>
</evidence>
<dbReference type="EMBL" id="JAPFFF010000023">
    <property type="protein sequence ID" value="KAK8852701.1"/>
    <property type="molecule type" value="Genomic_DNA"/>
</dbReference>
<dbReference type="Gene3D" id="3.90.75.20">
    <property type="match status" value="1"/>
</dbReference>
<dbReference type="Proteomes" id="UP001470230">
    <property type="component" value="Unassembled WGS sequence"/>
</dbReference>
<evidence type="ECO:0000313" key="4">
    <source>
        <dbReference type="EMBL" id="KAK8886220.1"/>
    </source>
</evidence>
<reference evidence="2 6" key="1">
    <citation type="submission" date="2024-04" db="EMBL/GenBank/DDBJ databases">
        <title>Tritrichomonas musculus Genome.</title>
        <authorList>
            <person name="Alves-Ferreira E."/>
            <person name="Grigg M."/>
            <person name="Lorenzi H."/>
            <person name="Galac M."/>
        </authorList>
    </citation>
    <scope>NUCLEOTIDE SEQUENCE [LARGE SCALE GENOMIC DNA]</scope>
    <source>
        <strain evidence="2 6">EAF2021</strain>
    </source>
</reference>
<protein>
    <recommendedName>
        <fullName evidence="1">HNH nuclease domain-containing protein</fullName>
    </recommendedName>
</protein>
<comment type="caution">
    <text evidence="2">The sequence shown here is derived from an EMBL/GenBank/DDBJ whole genome shotgun (WGS) entry which is preliminary data.</text>
</comment>
<sequence>MSEEQIIDFVTINEYPDYEILTVFPFTIRRKDNKYIVKENTDSDGYTRINLNRTHITKHKIIARQFIPNPNNFHLVDHINRDRTDNHIENLRWVSHSENSRNISSKHGVKYEFIDDIPEDSIMITYYDLKNERRELEPNEYYYYYNEDTNEDIFYKRITDSVYRIMHIITTKGGHKSINVLDRNHKKTTIAVNNFKYQYGLT</sequence>
<keyword evidence="6" id="KW-1185">Reference proteome</keyword>
<dbReference type="SUPFAM" id="SSF54060">
    <property type="entry name" value="His-Me finger endonucleases"/>
    <property type="match status" value="1"/>
</dbReference>
<dbReference type="InterPro" id="IPR003615">
    <property type="entry name" value="HNH_nuc"/>
</dbReference>
<dbReference type="Pfam" id="PF13392">
    <property type="entry name" value="HNH_3"/>
    <property type="match status" value="1"/>
</dbReference>
<accession>A0ABR2H1C7</accession>
<dbReference type="InterPro" id="IPR044925">
    <property type="entry name" value="His-Me_finger_sf"/>
</dbReference>
<evidence type="ECO:0000313" key="2">
    <source>
        <dbReference type="EMBL" id="KAK8839993.1"/>
    </source>
</evidence>
<evidence type="ECO:0000259" key="1">
    <source>
        <dbReference type="Pfam" id="PF13392"/>
    </source>
</evidence>
<organism evidence="2 6">
    <name type="scientific">Tritrichomonas musculus</name>
    <dbReference type="NCBI Taxonomy" id="1915356"/>
    <lineage>
        <taxon>Eukaryota</taxon>
        <taxon>Metamonada</taxon>
        <taxon>Parabasalia</taxon>
        <taxon>Tritrichomonadida</taxon>
        <taxon>Tritrichomonadidae</taxon>
        <taxon>Tritrichomonas</taxon>
    </lineage>
</organism>
<name>A0ABR2H1C7_9EUKA</name>
<evidence type="ECO:0000313" key="5">
    <source>
        <dbReference type="EMBL" id="KAK8897709.1"/>
    </source>
</evidence>
<proteinExistence type="predicted"/>
<dbReference type="EMBL" id="JAPFFF010000002">
    <property type="protein sequence ID" value="KAK8897709.1"/>
    <property type="molecule type" value="Genomic_DNA"/>
</dbReference>
<dbReference type="EMBL" id="JAPFFF010000049">
    <property type="protein sequence ID" value="KAK8839993.1"/>
    <property type="molecule type" value="Genomic_DNA"/>
</dbReference>